<protein>
    <submittedName>
        <fullName evidence="4 5">Uncharacterized protein LOC116957332</fullName>
    </submittedName>
</protein>
<feature type="transmembrane region" description="Helical" evidence="1">
    <location>
        <begin position="274"/>
        <end position="298"/>
    </location>
</feature>
<feature type="transmembrane region" description="Helical" evidence="1">
    <location>
        <begin position="44"/>
        <end position="65"/>
    </location>
</feature>
<keyword evidence="1" id="KW-1133">Transmembrane helix</keyword>
<evidence type="ECO:0000313" key="6">
    <source>
        <dbReference type="RefSeq" id="XP_032835334.1"/>
    </source>
</evidence>
<dbReference type="KEGG" id="pmrn:116957332"/>
<dbReference type="PANTHER" id="PTHR39299:SF1">
    <property type="entry name" value="TRANSMEMBRANE PROTEIN"/>
    <property type="match status" value="1"/>
</dbReference>
<dbReference type="Proteomes" id="UP001318040">
    <property type="component" value="Chromosome 3"/>
</dbReference>
<feature type="transmembrane region" description="Helical" evidence="1">
    <location>
        <begin position="241"/>
        <end position="262"/>
    </location>
</feature>
<dbReference type="RefSeq" id="XP_032835334.1">
    <property type="nucleotide sequence ID" value="XM_032979443.1"/>
</dbReference>
<keyword evidence="3" id="KW-1185">Reference proteome</keyword>
<evidence type="ECO:0000313" key="4">
    <source>
        <dbReference type="RefSeq" id="XP_032835315.1"/>
    </source>
</evidence>
<feature type="transmembrane region" description="Helical" evidence="1">
    <location>
        <begin position="107"/>
        <end position="127"/>
    </location>
</feature>
<organism evidence="3 7">
    <name type="scientific">Petromyzon marinus</name>
    <name type="common">Sea lamprey</name>
    <dbReference type="NCBI Taxonomy" id="7757"/>
    <lineage>
        <taxon>Eukaryota</taxon>
        <taxon>Metazoa</taxon>
        <taxon>Chordata</taxon>
        <taxon>Craniata</taxon>
        <taxon>Vertebrata</taxon>
        <taxon>Cyclostomata</taxon>
        <taxon>Hyperoartia</taxon>
        <taxon>Petromyzontiformes</taxon>
        <taxon>Petromyzontidae</taxon>
        <taxon>Petromyzon</taxon>
    </lineage>
</organism>
<feature type="transmembrane region" description="Helical" evidence="1">
    <location>
        <begin position="215"/>
        <end position="236"/>
    </location>
</feature>
<feature type="domain" description="DUF7789" evidence="2">
    <location>
        <begin position="169"/>
        <end position="298"/>
    </location>
</feature>
<feature type="transmembrane region" description="Helical" evidence="1">
    <location>
        <begin position="133"/>
        <end position="156"/>
    </location>
</feature>
<feature type="domain" description="DUF7789" evidence="2">
    <location>
        <begin position="29"/>
        <end position="154"/>
    </location>
</feature>
<evidence type="ECO:0000313" key="3">
    <source>
        <dbReference type="Proteomes" id="UP001318040"/>
    </source>
</evidence>
<dbReference type="AlphaFoldDB" id="A0AAJ7XHX0"/>
<dbReference type="RefSeq" id="XP_032835339.1">
    <property type="nucleotide sequence ID" value="XM_032979448.1"/>
</dbReference>
<dbReference type="RefSeq" id="XP_032835325.1">
    <property type="nucleotide sequence ID" value="XM_032979434.1"/>
</dbReference>
<keyword evidence="1" id="KW-0472">Membrane</keyword>
<gene>
    <name evidence="4 5 6 7" type="primary">LOC116957332</name>
</gene>
<dbReference type="RefSeq" id="XP_032835315.1">
    <property type="nucleotide sequence ID" value="XM_032979424.1"/>
</dbReference>
<dbReference type="PANTHER" id="PTHR39299">
    <property type="entry name" value="TRANSMEMBRANE PROTEIN"/>
    <property type="match status" value="1"/>
</dbReference>
<proteinExistence type="predicted"/>
<evidence type="ECO:0000313" key="7">
    <source>
        <dbReference type="RefSeq" id="XP_032835339.1"/>
    </source>
</evidence>
<name>A0AAJ7XHX0_PETMA</name>
<evidence type="ECO:0000256" key="1">
    <source>
        <dbReference type="SAM" id="Phobius"/>
    </source>
</evidence>
<feature type="transmembrane region" description="Helical" evidence="1">
    <location>
        <begin position="77"/>
        <end position="95"/>
    </location>
</feature>
<accession>A0AAJ7XHX0</accession>
<reference evidence="4 5" key="1">
    <citation type="submission" date="2025-04" db="UniProtKB">
        <authorList>
            <consortium name="RefSeq"/>
        </authorList>
    </citation>
    <scope>IDENTIFICATION</scope>
    <source>
        <tissue evidence="4 5">Sperm</tissue>
    </source>
</reference>
<evidence type="ECO:0000259" key="2">
    <source>
        <dbReference type="Pfam" id="PF25044"/>
    </source>
</evidence>
<dbReference type="Pfam" id="PF25044">
    <property type="entry name" value="DUF7789"/>
    <property type="match status" value="2"/>
</dbReference>
<dbReference type="InterPro" id="IPR056691">
    <property type="entry name" value="DUF7789"/>
</dbReference>
<keyword evidence="1" id="KW-0812">Transmembrane</keyword>
<sequence>MHRQDNDVDYMGGPVDLRPRHGDLQATPIGPIKPWAELKLSTKIILCLSLLALLGMLILTIVSMVMHVDVEKDKSEVTFSIVQCIGMVFSIYYVCRGILQENLQEMFVFSLSIAMLLARSIANFAVMSERNGFLIARFCSVLLVSLLLITWAIVVLCRSGSMTFRVSGLLEEVQKQYVIFNMCTSLLTFDLQLQWMLSVLVLSSGIYTIDLVEKILLSLGIVWAFLKVIAGFVSILREIPWLLLTFVVMNVPELCYVGYLIYKLTRLWKLEVSFPLLIATVVCSAASVLLKCALLWYLRRAHANFGRGLRDRIWNRPRGDDTAVLAAESRYLFSS</sequence>
<feature type="transmembrane region" description="Helical" evidence="1">
    <location>
        <begin position="177"/>
        <end position="195"/>
    </location>
</feature>
<evidence type="ECO:0000313" key="5">
    <source>
        <dbReference type="RefSeq" id="XP_032835325.1"/>
    </source>
</evidence>